<organism evidence="2 3">
    <name type="scientific">Venturia effusa</name>
    <dbReference type="NCBI Taxonomy" id="50376"/>
    <lineage>
        <taxon>Eukaryota</taxon>
        <taxon>Fungi</taxon>
        <taxon>Dikarya</taxon>
        <taxon>Ascomycota</taxon>
        <taxon>Pezizomycotina</taxon>
        <taxon>Dothideomycetes</taxon>
        <taxon>Pleosporomycetidae</taxon>
        <taxon>Venturiales</taxon>
        <taxon>Venturiaceae</taxon>
        <taxon>Venturia</taxon>
    </lineage>
</organism>
<feature type="compositionally biased region" description="Basic and acidic residues" evidence="1">
    <location>
        <begin position="570"/>
        <end position="585"/>
    </location>
</feature>
<feature type="compositionally biased region" description="Low complexity" evidence="1">
    <location>
        <begin position="451"/>
        <end position="477"/>
    </location>
</feature>
<feature type="compositionally biased region" description="Basic and acidic residues" evidence="1">
    <location>
        <begin position="614"/>
        <end position="627"/>
    </location>
</feature>
<sequence>MFLSMLAGDVASAHGHEFSRPATTQRQDLARRLTLPRAVLPSTRQRAPHAPIRRATTPSTAPSVQLTMAELKEEPEDEAEEEDSRPSEDSLSGFRMPGAFHGSIDPQEPIGSSAIVSDIMAPSDTLVQTIISPFDLALTSPAVLTPNSIDSRSAAKSFEHPSLPAVTRRARGPKTVLRFAHPTPPTRPLGKHGLLRPRILLQLQQRRESGFHRPLYDVLPANRFAPRTKFGQKIQRLHKGKKDGLDVDDLVIINAEDYSVSDTVSEEIEIADSRALVGVISPVFSTTVDATVAEFTLENTVWCIKAGSNGASYILESQCDVPQMARWYIPKRKRNSVIVDDAAAFPTQDRKFYFTTILPDSKQHPIIASMTEVGLEVNDSYKIATHEEEIVTDATTRKLIIMSAAWVFFMEGWSNSYKVKPKTSCCSRPTRGRANSLPIEPMRRRSRFTNSPSQSPSLQPTPIEGLSCSSSSNSSEAPSLAAERLPGIFCLSAGGVEPEKDKPKVSDVEVKGNRQAQAALGQIGTTEIEGHFQQAYSQKLGTRASPEEASTTRGTRVDEALAVHQVRGMSQKDEGERKRRSWSHRELRPRVSSLVRTMSHRHKRARPIVIPADSTHDDPTACTEERPPSPYAGARHFRRISQHLRHLNLGKPDATHVTAELNEPLTSPQQTPAPQTRPTTAKTIAASETEAFDNTSPYSTPPKADLDFTTSKGRDSLSREAQSATSRDGAISAAQSTDTLPDPAQTRWWHQYDQFVERYCAPVAERYSLEQNESQTGETRRDLESFQESRQMHLQASPQETSYDHLQNHRQEQANETPFDGNPLQQSSNTAETESPMIALESPTAGGRRLSIWKEKLRTKLHV</sequence>
<evidence type="ECO:0000256" key="1">
    <source>
        <dbReference type="SAM" id="MobiDB-lite"/>
    </source>
</evidence>
<feature type="compositionally biased region" description="Acidic residues" evidence="1">
    <location>
        <begin position="73"/>
        <end position="83"/>
    </location>
</feature>
<gene>
    <name evidence="2" type="ORF">FKW77_002732</name>
</gene>
<feature type="region of interest" description="Disordered" evidence="1">
    <location>
        <begin position="611"/>
        <end position="632"/>
    </location>
</feature>
<dbReference type="EMBL" id="CP042196">
    <property type="protein sequence ID" value="QDS74833.1"/>
    <property type="molecule type" value="Genomic_DNA"/>
</dbReference>
<evidence type="ECO:0000313" key="3">
    <source>
        <dbReference type="Proteomes" id="UP000316270"/>
    </source>
</evidence>
<keyword evidence="3" id="KW-1185">Reference proteome</keyword>
<feature type="compositionally biased region" description="Polar residues" evidence="1">
    <location>
        <begin position="786"/>
        <end position="801"/>
    </location>
</feature>
<dbReference type="OrthoDB" id="5404323at2759"/>
<feature type="compositionally biased region" description="Basic and acidic residues" evidence="1">
    <location>
        <begin position="802"/>
        <end position="813"/>
    </location>
</feature>
<dbReference type="STRING" id="50376.A0A517LGR8"/>
<accession>A0A517LGR8</accession>
<proteinExistence type="predicted"/>
<evidence type="ECO:0000313" key="2">
    <source>
        <dbReference type="EMBL" id="QDS74833.1"/>
    </source>
</evidence>
<feature type="region of interest" description="Disordered" evidence="1">
    <location>
        <begin position="419"/>
        <end position="477"/>
    </location>
</feature>
<feature type="compositionally biased region" description="Polar residues" evidence="1">
    <location>
        <begin position="823"/>
        <end position="833"/>
    </location>
</feature>
<reference evidence="2 3" key="1">
    <citation type="submission" date="2019-07" db="EMBL/GenBank/DDBJ databases">
        <title>Finished genome of Venturia effusa.</title>
        <authorList>
            <person name="Young C.A."/>
            <person name="Cox M.P."/>
            <person name="Ganley A.R.D."/>
            <person name="David W.J."/>
        </authorList>
    </citation>
    <scope>NUCLEOTIDE SEQUENCE [LARGE SCALE GENOMIC DNA]</scope>
    <source>
        <strain evidence="3">albino</strain>
    </source>
</reference>
<feature type="region of interest" description="Disordered" evidence="1">
    <location>
        <begin position="566"/>
        <end position="585"/>
    </location>
</feature>
<dbReference type="Proteomes" id="UP000316270">
    <property type="component" value="Chromosome 12"/>
</dbReference>
<feature type="region of interest" description="Disordered" evidence="1">
    <location>
        <begin position="688"/>
        <end position="743"/>
    </location>
</feature>
<protein>
    <submittedName>
        <fullName evidence="2">Uncharacterized protein</fullName>
    </submittedName>
</protein>
<feature type="compositionally biased region" description="Polar residues" evidence="1">
    <location>
        <begin position="56"/>
        <end position="66"/>
    </location>
</feature>
<dbReference type="AlphaFoldDB" id="A0A517LGR8"/>
<name>A0A517LGR8_9PEZI</name>
<feature type="region of interest" description="Disordered" evidence="1">
    <location>
        <begin position="34"/>
        <end position="93"/>
    </location>
</feature>
<feature type="region of interest" description="Disordered" evidence="1">
    <location>
        <begin position="770"/>
        <end position="843"/>
    </location>
</feature>